<name>A0A7J9DKE2_9ROSI</name>
<organism evidence="1 2">
    <name type="scientific">Gossypium trilobum</name>
    <dbReference type="NCBI Taxonomy" id="34281"/>
    <lineage>
        <taxon>Eukaryota</taxon>
        <taxon>Viridiplantae</taxon>
        <taxon>Streptophyta</taxon>
        <taxon>Embryophyta</taxon>
        <taxon>Tracheophyta</taxon>
        <taxon>Spermatophyta</taxon>
        <taxon>Magnoliopsida</taxon>
        <taxon>eudicotyledons</taxon>
        <taxon>Gunneridae</taxon>
        <taxon>Pentapetalae</taxon>
        <taxon>rosids</taxon>
        <taxon>malvids</taxon>
        <taxon>Malvales</taxon>
        <taxon>Malvaceae</taxon>
        <taxon>Malvoideae</taxon>
        <taxon>Gossypium</taxon>
    </lineage>
</organism>
<accession>A0A7J9DKE2</accession>
<evidence type="ECO:0000313" key="1">
    <source>
        <dbReference type="EMBL" id="MBA0761222.1"/>
    </source>
</evidence>
<dbReference type="Proteomes" id="UP000593568">
    <property type="component" value="Unassembled WGS sequence"/>
</dbReference>
<gene>
    <name evidence="1" type="ORF">Gotri_023899</name>
</gene>
<comment type="caution">
    <text evidence="1">The sequence shown here is derived from an EMBL/GenBank/DDBJ whole genome shotgun (WGS) entry which is preliminary data.</text>
</comment>
<evidence type="ECO:0000313" key="2">
    <source>
        <dbReference type="Proteomes" id="UP000593568"/>
    </source>
</evidence>
<keyword evidence="2" id="KW-1185">Reference proteome</keyword>
<reference evidence="1 2" key="1">
    <citation type="journal article" date="2019" name="Genome Biol. Evol.">
        <title>Insights into the evolution of the New World diploid cottons (Gossypium, subgenus Houzingenia) based on genome sequencing.</title>
        <authorList>
            <person name="Grover C.E."/>
            <person name="Arick M.A. 2nd"/>
            <person name="Thrash A."/>
            <person name="Conover J.L."/>
            <person name="Sanders W.S."/>
            <person name="Peterson D.G."/>
            <person name="Frelichowski J.E."/>
            <person name="Scheffler J.A."/>
            <person name="Scheffler B.E."/>
            <person name="Wendel J.F."/>
        </authorList>
    </citation>
    <scope>NUCLEOTIDE SEQUENCE [LARGE SCALE GENOMIC DNA]</scope>
    <source>
        <strain evidence="1">8</strain>
        <tissue evidence="1">Leaf</tissue>
    </source>
</reference>
<proteinExistence type="predicted"/>
<sequence>MNSGLMENEYWHMKLETFRMIKMKNLCDY</sequence>
<protein>
    <submittedName>
        <fullName evidence="1">Uncharacterized protein</fullName>
    </submittedName>
</protein>
<dbReference type="AlphaFoldDB" id="A0A7J9DKE2"/>
<dbReference type="EMBL" id="JABEZW010000003">
    <property type="protein sequence ID" value="MBA0761222.1"/>
    <property type="molecule type" value="Genomic_DNA"/>
</dbReference>